<dbReference type="PATRIC" id="fig|37636.3.peg.1637"/>
<evidence type="ECO:0000256" key="1">
    <source>
        <dbReference type="SAM" id="SignalP"/>
    </source>
</evidence>
<evidence type="ECO:0008006" key="4">
    <source>
        <dbReference type="Google" id="ProtNLM"/>
    </source>
</evidence>
<dbReference type="SUPFAM" id="SSF117070">
    <property type="entry name" value="LEA14-like"/>
    <property type="match status" value="1"/>
</dbReference>
<feature type="chain" id="PRO_5005851604" description="Lipoprotein" evidence="1">
    <location>
        <begin position="18"/>
        <end position="222"/>
    </location>
</feature>
<evidence type="ECO:0000313" key="3">
    <source>
        <dbReference type="Proteomes" id="UP000053099"/>
    </source>
</evidence>
<dbReference type="EMBL" id="LJJR01000041">
    <property type="protein sequence ID" value="KPD26273.1"/>
    <property type="molecule type" value="Genomic_DNA"/>
</dbReference>
<name>A0A0N0IPY1_THESC</name>
<feature type="signal peptide" evidence="1">
    <location>
        <begin position="1"/>
        <end position="17"/>
    </location>
</feature>
<proteinExistence type="predicted"/>
<organism evidence="2 3">
    <name type="scientific">Thermus scotoductus</name>
    <dbReference type="NCBI Taxonomy" id="37636"/>
    <lineage>
        <taxon>Bacteria</taxon>
        <taxon>Thermotogati</taxon>
        <taxon>Deinococcota</taxon>
        <taxon>Deinococci</taxon>
        <taxon>Thermales</taxon>
        <taxon>Thermaceae</taxon>
        <taxon>Thermus</taxon>
    </lineage>
</organism>
<dbReference type="AlphaFoldDB" id="A0A0N0IPY1"/>
<dbReference type="Proteomes" id="UP000053099">
    <property type="component" value="Unassembled WGS sequence"/>
</dbReference>
<keyword evidence="1" id="KW-0732">Signal</keyword>
<comment type="caution">
    <text evidence="2">The sequence shown here is derived from an EMBL/GenBank/DDBJ whole genome shotgun (WGS) entry which is preliminary data.</text>
</comment>
<evidence type="ECO:0000313" key="2">
    <source>
        <dbReference type="EMBL" id="KPD26273.1"/>
    </source>
</evidence>
<accession>A0A0N0IPY1</accession>
<dbReference type="PROSITE" id="PS51257">
    <property type="entry name" value="PROKAR_LIPOPROTEIN"/>
    <property type="match status" value="1"/>
</dbReference>
<sequence>MAPVRILLGLLTLGLLAACAPRALTPEARLLSAEVRGLEISQEPALLLGLRVEFHNPNPFPLPLSTFGTRLRVGEVAVPLDLTLPPGRKEEVLLVRLTPGEALATARALLSREGVEVALEGATLGQHLTFFRTRLSFPLEPPRVRRAGVNFFLENPNPFPLRVEGNLVLLGQSFRVQVDLPARGEGRLQVTGFRPGLERGSERLELTLEVPGFFRQSLVLPL</sequence>
<protein>
    <recommendedName>
        <fullName evidence="4">Lipoprotein</fullName>
    </recommendedName>
</protein>
<gene>
    <name evidence="2" type="ORF">AN926_10810</name>
</gene>
<reference evidence="2 3" key="1">
    <citation type="submission" date="2015-09" db="EMBL/GenBank/DDBJ databases">
        <title>Draft genome sequence of Thermus scotoductus strain K1 isolated from a geothermal spring in Nagorno-Karabakh, Armenia.</title>
        <authorList>
            <person name="Saghatelyan A."/>
            <person name="Poghosyan L."/>
            <person name="Panosyan H."/>
            <person name="Birkeland N.-K."/>
        </authorList>
    </citation>
    <scope>NUCLEOTIDE SEQUENCE [LARGE SCALE GENOMIC DNA]</scope>
    <source>
        <strain evidence="2 3">K1</strain>
    </source>
</reference>